<sequence>MASRSLTEMSKFLSYVLRHAPGSIGVVLDSNGWAEIDQLLERCRAHGKPISRETLETIVATSAKQRYAISEDGRRVRANQGHSIEVDLGYMPVDPPEVLFHGTVTSSVDAIRAGGLQKMNRHHVHLSADIETARHVGMRRGKPVVLRIAAGRMHRDGHVFFRSDNGVWLTESVPQDYIEW</sequence>
<dbReference type="HAMAP" id="MF_00299">
    <property type="entry name" value="KptA"/>
    <property type="match status" value="1"/>
</dbReference>
<evidence type="ECO:0000313" key="6">
    <source>
        <dbReference type="EMBL" id="WXA92950.1"/>
    </source>
</evidence>
<name>A0ABZ2K5W0_9BACT</name>
<dbReference type="InterPro" id="IPR002745">
    <property type="entry name" value="Ptrans_KptA/Tpt1"/>
</dbReference>
<dbReference type="Proteomes" id="UP001379533">
    <property type="component" value="Chromosome"/>
</dbReference>
<protein>
    <recommendedName>
        <fullName evidence="5">Probable RNA 2'-phosphotransferase</fullName>
        <ecNumber evidence="5">2.7.1.-</ecNumber>
    </recommendedName>
</protein>
<dbReference type="Gene3D" id="3.20.170.30">
    <property type="match status" value="1"/>
</dbReference>
<dbReference type="InterPro" id="IPR042081">
    <property type="entry name" value="RNA_2'-PTrans_C"/>
</dbReference>
<dbReference type="Gene3D" id="1.10.10.970">
    <property type="entry name" value="RNA 2'-phosphotransferase, Tpt1/KptA family, N-terminal domain"/>
    <property type="match status" value="1"/>
</dbReference>
<keyword evidence="3 5" id="KW-0520">NAD</keyword>
<dbReference type="EMBL" id="CP089982">
    <property type="protein sequence ID" value="WXA92950.1"/>
    <property type="molecule type" value="Genomic_DNA"/>
</dbReference>
<evidence type="ECO:0000256" key="3">
    <source>
        <dbReference type="ARBA" id="ARBA00023027"/>
    </source>
</evidence>
<evidence type="ECO:0000256" key="2">
    <source>
        <dbReference type="ARBA" id="ARBA00022679"/>
    </source>
</evidence>
<dbReference type="RefSeq" id="WP_394843549.1">
    <property type="nucleotide sequence ID" value="NZ_CP089982.1"/>
</dbReference>
<dbReference type="GO" id="GO:0016740">
    <property type="term" value="F:transferase activity"/>
    <property type="evidence" value="ECO:0007669"/>
    <property type="project" value="UniProtKB-KW"/>
</dbReference>
<dbReference type="EC" id="2.7.1.-" evidence="5"/>
<evidence type="ECO:0000256" key="5">
    <source>
        <dbReference type="HAMAP-Rule" id="MF_00299"/>
    </source>
</evidence>
<organism evidence="6 7">
    <name type="scientific">Pendulispora brunnea</name>
    <dbReference type="NCBI Taxonomy" id="2905690"/>
    <lineage>
        <taxon>Bacteria</taxon>
        <taxon>Pseudomonadati</taxon>
        <taxon>Myxococcota</taxon>
        <taxon>Myxococcia</taxon>
        <taxon>Myxococcales</taxon>
        <taxon>Sorangiineae</taxon>
        <taxon>Pendulisporaceae</taxon>
        <taxon>Pendulispora</taxon>
    </lineage>
</organism>
<dbReference type="Pfam" id="PF01885">
    <property type="entry name" value="PTS_2-RNA"/>
    <property type="match status" value="1"/>
</dbReference>
<dbReference type="PANTHER" id="PTHR12684:SF2">
    <property type="entry name" value="TRNA 2'-PHOSPHOTRANSFERASE 1"/>
    <property type="match status" value="1"/>
</dbReference>
<dbReference type="InterPro" id="IPR042080">
    <property type="entry name" value="RNA_2'-PTrans_N"/>
</dbReference>
<evidence type="ECO:0000313" key="7">
    <source>
        <dbReference type="Proteomes" id="UP001379533"/>
    </source>
</evidence>
<dbReference type="InterPro" id="IPR022928">
    <property type="entry name" value="RNA_2'-PTrans_KptA"/>
</dbReference>
<keyword evidence="2 5" id="KW-0808">Transferase</keyword>
<keyword evidence="7" id="KW-1185">Reference proteome</keyword>
<reference evidence="6 7" key="1">
    <citation type="submission" date="2021-12" db="EMBL/GenBank/DDBJ databases">
        <title>Discovery of the Pendulisporaceae a myxobacterial family with distinct sporulation behavior and unique specialized metabolism.</title>
        <authorList>
            <person name="Garcia R."/>
            <person name="Popoff A."/>
            <person name="Bader C.D."/>
            <person name="Loehr J."/>
            <person name="Walesch S."/>
            <person name="Walt C."/>
            <person name="Boldt J."/>
            <person name="Bunk B."/>
            <person name="Haeckl F.J.F.P.J."/>
            <person name="Gunesch A.P."/>
            <person name="Birkelbach J."/>
            <person name="Nuebel U."/>
            <person name="Pietschmann T."/>
            <person name="Bach T."/>
            <person name="Mueller R."/>
        </authorList>
    </citation>
    <scope>NUCLEOTIDE SEQUENCE [LARGE SCALE GENOMIC DNA]</scope>
    <source>
        <strain evidence="6 7">MSr12523</strain>
    </source>
</reference>
<dbReference type="PANTHER" id="PTHR12684">
    <property type="entry name" value="PUTATIVE PHOSPHOTRANSFERASE"/>
    <property type="match status" value="1"/>
</dbReference>
<comment type="function">
    <text evidence="4 5">Removes the 2'-phosphate from RNA via an intermediate in which the phosphate is ADP-ribosylated by NAD followed by a presumed transesterification to release the RNA and generate ADP-ribose 1''-2''-cyclic phosphate (APPR&gt;P). May function as an ADP-ribosylase.</text>
</comment>
<dbReference type="SUPFAM" id="SSF56399">
    <property type="entry name" value="ADP-ribosylation"/>
    <property type="match status" value="1"/>
</dbReference>
<accession>A0ABZ2K5W0</accession>
<evidence type="ECO:0000256" key="4">
    <source>
        <dbReference type="ARBA" id="ARBA00025212"/>
    </source>
</evidence>
<comment type="similarity">
    <text evidence="1 5">Belongs to the KptA/TPT1 family.</text>
</comment>
<evidence type="ECO:0000256" key="1">
    <source>
        <dbReference type="ARBA" id="ARBA00009836"/>
    </source>
</evidence>
<dbReference type="NCBIfam" id="NF002014">
    <property type="entry name" value="PRK00819.1-4"/>
    <property type="match status" value="1"/>
</dbReference>
<gene>
    <name evidence="5" type="primary">kptA</name>
    <name evidence="6" type="ORF">LZC95_41685</name>
</gene>
<proteinExistence type="inferred from homology"/>